<gene>
    <name evidence="3" type="ORF">THASP1DRAFT_28935</name>
</gene>
<dbReference type="AlphaFoldDB" id="A0A4P9XSX9"/>
<feature type="compositionally biased region" description="Basic and acidic residues" evidence="1">
    <location>
        <begin position="90"/>
        <end position="100"/>
    </location>
</feature>
<evidence type="ECO:0000259" key="2">
    <source>
        <dbReference type="Pfam" id="PF15377"/>
    </source>
</evidence>
<dbReference type="EMBL" id="KZ992527">
    <property type="protein sequence ID" value="RKP09258.1"/>
    <property type="molecule type" value="Genomic_DNA"/>
</dbReference>
<name>A0A4P9XSX9_9FUNG</name>
<reference evidence="4" key="1">
    <citation type="journal article" date="2018" name="Nat. Microbiol.">
        <title>Leveraging single-cell genomics to expand the fungal tree of life.</title>
        <authorList>
            <person name="Ahrendt S.R."/>
            <person name="Quandt C.A."/>
            <person name="Ciobanu D."/>
            <person name="Clum A."/>
            <person name="Salamov A."/>
            <person name="Andreopoulos B."/>
            <person name="Cheng J.F."/>
            <person name="Woyke T."/>
            <person name="Pelin A."/>
            <person name="Henrissat B."/>
            <person name="Reynolds N.K."/>
            <person name="Benny G.L."/>
            <person name="Smith M.E."/>
            <person name="James T.Y."/>
            <person name="Grigoriev I.V."/>
        </authorList>
    </citation>
    <scope>NUCLEOTIDE SEQUENCE [LARGE SCALE GENOMIC DNA]</scope>
    <source>
        <strain evidence="4">RSA 1356</strain>
    </source>
</reference>
<accession>A0A4P9XSX9</accession>
<feature type="region of interest" description="Disordered" evidence="1">
    <location>
        <begin position="41"/>
        <end position="106"/>
    </location>
</feature>
<proteinExistence type="predicted"/>
<protein>
    <recommendedName>
        <fullName evidence="2">DUF4604 domain-containing protein</fullName>
    </recommendedName>
</protein>
<feature type="domain" description="DUF4604" evidence="2">
    <location>
        <begin position="21"/>
        <end position="126"/>
    </location>
</feature>
<evidence type="ECO:0000313" key="4">
    <source>
        <dbReference type="Proteomes" id="UP000271241"/>
    </source>
</evidence>
<dbReference type="Proteomes" id="UP000271241">
    <property type="component" value="Unassembled WGS sequence"/>
</dbReference>
<sequence>MNDRGNKSSSGRSQPNRRQLNQLTYTAETPNFLRNLVGSLPNARSKLPSTLLGHLPTDEGAQMTGTADKRGARHGRGGQDDDTEELGFADEWRGPEEERPQVVVLRKEKHLSQREVERVLGKDQTADSQEGGK</sequence>
<feature type="region of interest" description="Disordered" evidence="1">
    <location>
        <begin position="1"/>
        <end position="27"/>
    </location>
</feature>
<evidence type="ECO:0000313" key="3">
    <source>
        <dbReference type="EMBL" id="RKP09258.1"/>
    </source>
</evidence>
<dbReference type="Pfam" id="PF15377">
    <property type="entry name" value="DUF4604"/>
    <property type="match status" value="1"/>
</dbReference>
<organism evidence="3 4">
    <name type="scientific">Thamnocephalis sphaerospora</name>
    <dbReference type="NCBI Taxonomy" id="78915"/>
    <lineage>
        <taxon>Eukaryota</taxon>
        <taxon>Fungi</taxon>
        <taxon>Fungi incertae sedis</taxon>
        <taxon>Zoopagomycota</taxon>
        <taxon>Zoopagomycotina</taxon>
        <taxon>Zoopagomycetes</taxon>
        <taxon>Zoopagales</taxon>
        <taxon>Sigmoideomycetaceae</taxon>
        <taxon>Thamnocephalis</taxon>
    </lineage>
</organism>
<keyword evidence="4" id="KW-1185">Reference proteome</keyword>
<evidence type="ECO:0000256" key="1">
    <source>
        <dbReference type="SAM" id="MobiDB-lite"/>
    </source>
</evidence>
<dbReference type="OrthoDB" id="2553298at2759"/>
<feature type="compositionally biased region" description="Polar residues" evidence="1">
    <location>
        <begin position="7"/>
        <end position="27"/>
    </location>
</feature>
<dbReference type="InterPro" id="IPR027911">
    <property type="entry name" value="DUF4604"/>
</dbReference>